<dbReference type="EMBL" id="LR798334">
    <property type="protein sequence ID" value="CAB5224412.1"/>
    <property type="molecule type" value="Genomic_DNA"/>
</dbReference>
<organism evidence="2">
    <name type="scientific">uncultured Caudovirales phage</name>
    <dbReference type="NCBI Taxonomy" id="2100421"/>
    <lineage>
        <taxon>Viruses</taxon>
        <taxon>Duplodnaviria</taxon>
        <taxon>Heunggongvirae</taxon>
        <taxon>Uroviricota</taxon>
        <taxon>Caudoviricetes</taxon>
        <taxon>Peduoviridae</taxon>
        <taxon>Maltschvirus</taxon>
        <taxon>Maltschvirus maltsch</taxon>
    </lineage>
</organism>
<feature type="transmembrane region" description="Helical" evidence="1">
    <location>
        <begin position="134"/>
        <end position="153"/>
    </location>
</feature>
<keyword evidence="1" id="KW-0472">Membrane</keyword>
<protein>
    <recommendedName>
        <fullName evidence="3">Holin of 3TMs, for gene-transfer release</fullName>
    </recommendedName>
</protein>
<keyword evidence="1" id="KW-0812">Transmembrane</keyword>
<keyword evidence="1" id="KW-1133">Transmembrane helix</keyword>
<gene>
    <name evidence="2" type="ORF">UFOVP735_72</name>
</gene>
<reference evidence="2" key="1">
    <citation type="submission" date="2020-05" db="EMBL/GenBank/DDBJ databases">
        <authorList>
            <person name="Chiriac C."/>
            <person name="Salcher M."/>
            <person name="Ghai R."/>
            <person name="Kavagutti S V."/>
        </authorList>
    </citation>
    <scope>NUCLEOTIDE SEQUENCE</scope>
</reference>
<evidence type="ECO:0000313" key="2">
    <source>
        <dbReference type="EMBL" id="CAB5224412.1"/>
    </source>
</evidence>
<sequence length="171" mass="18257">MDALLNLVRTVAPSIATAVGGPLAGMATRAISEALLGKPDGTEEELAQAAANATPEQLLALKKAEQDFAVRMRELDIDLERIANEDRNSARDREIKTKDWTPKALAGLITFGYFGVLFFMLLNGLPTTGGSEAMLVMLGTLGTAWGGVVAYYFGSSAGSREKNDTISKMMK</sequence>
<feature type="transmembrane region" description="Helical" evidence="1">
    <location>
        <begin position="104"/>
        <end position="122"/>
    </location>
</feature>
<evidence type="ECO:0000256" key="1">
    <source>
        <dbReference type="SAM" id="Phobius"/>
    </source>
</evidence>
<proteinExistence type="predicted"/>
<accession>A0A6J7X2G2</accession>
<evidence type="ECO:0008006" key="3">
    <source>
        <dbReference type="Google" id="ProtNLM"/>
    </source>
</evidence>
<name>A0A6J7X2G2_9CAUD</name>